<dbReference type="HAMAP" id="MF_00251">
    <property type="entry name" value="Ribosomal_bL36"/>
    <property type="match status" value="1"/>
</dbReference>
<evidence type="ECO:0000256" key="1">
    <source>
        <dbReference type="ARBA" id="ARBA00007645"/>
    </source>
</evidence>
<gene>
    <name evidence="5" type="ORF">BLGHR1_12198</name>
</gene>
<comment type="similarity">
    <text evidence="1 4">Belongs to the bacterial ribosomal protein bL36 family.</text>
</comment>
<evidence type="ECO:0000256" key="4">
    <source>
        <dbReference type="RuleBase" id="RU000570"/>
    </source>
</evidence>
<proteinExistence type="inferred from homology"/>
<dbReference type="GO" id="GO:0006412">
    <property type="term" value="P:translation"/>
    <property type="evidence" value="ECO:0007669"/>
    <property type="project" value="InterPro"/>
</dbReference>
<keyword evidence="2 4" id="KW-0689">Ribosomal protein</keyword>
<name>A0A383UQ86_BLUHO</name>
<dbReference type="SUPFAM" id="SSF57840">
    <property type="entry name" value="Ribosomal protein L36"/>
    <property type="match status" value="1"/>
</dbReference>
<dbReference type="PANTHER" id="PTHR18804:SF16">
    <property type="entry name" value="RIBOSOMAL PROTEIN"/>
    <property type="match status" value="1"/>
</dbReference>
<dbReference type="GO" id="GO:1990904">
    <property type="term" value="C:ribonucleoprotein complex"/>
    <property type="evidence" value="ECO:0007669"/>
    <property type="project" value="UniProtKB-KW"/>
</dbReference>
<dbReference type="EMBL" id="UNSH01000036">
    <property type="protein sequence ID" value="SZF01432.1"/>
    <property type="molecule type" value="Genomic_DNA"/>
</dbReference>
<dbReference type="InterPro" id="IPR000473">
    <property type="entry name" value="Ribosomal_bL36"/>
</dbReference>
<dbReference type="VEuPathDB" id="FungiDB:BLGHR1_12198"/>
<evidence type="ECO:0000313" key="5">
    <source>
        <dbReference type="EMBL" id="SZF01432.1"/>
    </source>
</evidence>
<keyword evidence="3 4" id="KW-0687">Ribonucleoprotein</keyword>
<dbReference type="GO" id="GO:0005840">
    <property type="term" value="C:ribosome"/>
    <property type="evidence" value="ECO:0007669"/>
    <property type="project" value="UniProtKB-KW"/>
</dbReference>
<reference evidence="5 6" key="1">
    <citation type="submission" date="2017-11" db="EMBL/GenBank/DDBJ databases">
        <authorList>
            <person name="Kracher B."/>
        </authorList>
    </citation>
    <scope>NUCLEOTIDE SEQUENCE [LARGE SCALE GENOMIC DNA]</scope>
    <source>
        <strain evidence="5 6">RACE1</strain>
    </source>
</reference>
<dbReference type="InterPro" id="IPR035977">
    <property type="entry name" value="Ribosomal_bL36_sp"/>
</dbReference>
<evidence type="ECO:0000256" key="2">
    <source>
        <dbReference type="ARBA" id="ARBA00022980"/>
    </source>
</evidence>
<protein>
    <recommendedName>
        <fullName evidence="4">Ribosomal protein</fullName>
    </recommendedName>
</protein>
<accession>A0A383UQ86</accession>
<dbReference type="Proteomes" id="UP000275772">
    <property type="component" value="Unassembled WGS sequence"/>
</dbReference>
<dbReference type="InterPro" id="IPR052010">
    <property type="entry name" value="Ribosomal_LSU_bL36"/>
</dbReference>
<dbReference type="Pfam" id="PF00444">
    <property type="entry name" value="Ribosomal_L36"/>
    <property type="match status" value="1"/>
</dbReference>
<dbReference type="AlphaFoldDB" id="A0A383UQ86"/>
<organism evidence="5 6">
    <name type="scientific">Blumeria hordei</name>
    <name type="common">Barley powdery mildew</name>
    <name type="synonym">Blumeria graminis f. sp. hordei</name>
    <dbReference type="NCBI Taxonomy" id="2867405"/>
    <lineage>
        <taxon>Eukaryota</taxon>
        <taxon>Fungi</taxon>
        <taxon>Dikarya</taxon>
        <taxon>Ascomycota</taxon>
        <taxon>Pezizomycotina</taxon>
        <taxon>Leotiomycetes</taxon>
        <taxon>Erysiphales</taxon>
        <taxon>Erysiphaceae</taxon>
        <taxon>Blumeria</taxon>
    </lineage>
</organism>
<evidence type="ECO:0000313" key="6">
    <source>
        <dbReference type="Proteomes" id="UP000275772"/>
    </source>
</evidence>
<dbReference type="PANTHER" id="PTHR18804">
    <property type="entry name" value="RIBOSOMAL PROTEIN"/>
    <property type="match status" value="1"/>
</dbReference>
<dbReference type="GO" id="GO:0003735">
    <property type="term" value="F:structural constituent of ribosome"/>
    <property type="evidence" value="ECO:0007669"/>
    <property type="project" value="InterPro"/>
</dbReference>
<sequence length="126" mass="14138">MYRFIHSAQSRISRYMTPNYLSVQLAGSTKRHISTPTLWSARRPQILSGHDNSSKTLSCGLNIRESDKITSFARGLILTRGMKVRSSVKKMCEGCKAVIRKGGKKGKGSVYIICKLNPKHKQRQGK</sequence>
<evidence type="ECO:0000256" key="3">
    <source>
        <dbReference type="ARBA" id="ARBA00023274"/>
    </source>
</evidence>
<dbReference type="NCBIfam" id="TIGR01022">
    <property type="entry name" value="rpmJ_bact"/>
    <property type="match status" value="1"/>
</dbReference>